<dbReference type="EMBL" id="GBRH01224592">
    <property type="protein sequence ID" value="JAD73303.1"/>
    <property type="molecule type" value="Transcribed_RNA"/>
</dbReference>
<sequence>MPHAGAHLLTPLLACCRGLALTCCCCCAPDAGGTTPPAAPGLPISNAKARLVLCRSWNESEKHEDPIFGR</sequence>
<feature type="chain" id="PRO_5002060792" description="Secreted protein" evidence="1">
    <location>
        <begin position="21"/>
        <end position="70"/>
    </location>
</feature>
<accession>A0A0A9CFQ8</accession>
<reference evidence="2" key="2">
    <citation type="journal article" date="2015" name="Data Brief">
        <title>Shoot transcriptome of the giant reed, Arundo donax.</title>
        <authorList>
            <person name="Barrero R.A."/>
            <person name="Guerrero F.D."/>
            <person name="Moolhuijzen P."/>
            <person name="Goolsby J.A."/>
            <person name="Tidwell J."/>
            <person name="Bellgard S.E."/>
            <person name="Bellgard M.I."/>
        </authorList>
    </citation>
    <scope>NUCLEOTIDE SEQUENCE</scope>
    <source>
        <tissue evidence="2">Shoot tissue taken approximately 20 cm above the soil surface</tissue>
    </source>
</reference>
<evidence type="ECO:0000256" key="1">
    <source>
        <dbReference type="SAM" id="SignalP"/>
    </source>
</evidence>
<protein>
    <recommendedName>
        <fullName evidence="3">Secreted protein</fullName>
    </recommendedName>
</protein>
<dbReference type="AlphaFoldDB" id="A0A0A9CFQ8"/>
<proteinExistence type="predicted"/>
<name>A0A0A9CFQ8_ARUDO</name>
<feature type="signal peptide" evidence="1">
    <location>
        <begin position="1"/>
        <end position="20"/>
    </location>
</feature>
<organism evidence="2">
    <name type="scientific">Arundo donax</name>
    <name type="common">Giant reed</name>
    <name type="synonym">Donax arundinaceus</name>
    <dbReference type="NCBI Taxonomy" id="35708"/>
    <lineage>
        <taxon>Eukaryota</taxon>
        <taxon>Viridiplantae</taxon>
        <taxon>Streptophyta</taxon>
        <taxon>Embryophyta</taxon>
        <taxon>Tracheophyta</taxon>
        <taxon>Spermatophyta</taxon>
        <taxon>Magnoliopsida</taxon>
        <taxon>Liliopsida</taxon>
        <taxon>Poales</taxon>
        <taxon>Poaceae</taxon>
        <taxon>PACMAD clade</taxon>
        <taxon>Arundinoideae</taxon>
        <taxon>Arundineae</taxon>
        <taxon>Arundo</taxon>
    </lineage>
</organism>
<reference evidence="2" key="1">
    <citation type="submission" date="2014-09" db="EMBL/GenBank/DDBJ databases">
        <authorList>
            <person name="Magalhaes I.L.F."/>
            <person name="Oliveira U."/>
            <person name="Santos F.R."/>
            <person name="Vidigal T.H.D.A."/>
            <person name="Brescovit A.D."/>
            <person name="Santos A.J."/>
        </authorList>
    </citation>
    <scope>NUCLEOTIDE SEQUENCE</scope>
    <source>
        <tissue evidence="2">Shoot tissue taken approximately 20 cm above the soil surface</tissue>
    </source>
</reference>
<evidence type="ECO:0008006" key="3">
    <source>
        <dbReference type="Google" id="ProtNLM"/>
    </source>
</evidence>
<evidence type="ECO:0000313" key="2">
    <source>
        <dbReference type="EMBL" id="JAD73303.1"/>
    </source>
</evidence>
<keyword evidence="1" id="KW-0732">Signal</keyword>